<sequence length="167" mass="17990">MASLYAVTVPVFANMLGNLDHLLGKAAASGIDEKALIEGRLAEDMLPLTKQVQIACDTAKFATKRIADVDAPSMADDETTIAQLRERIAKTVAYLNSVDAAAFEGREEATVILKVRDKDMPFTALTYATNFALPNFYFHVATAYAILRMKGVAIGKMDYLAGAKAPA</sequence>
<gene>
    <name evidence="1" type="ORF">QGN17_19685</name>
</gene>
<accession>A0ABT6N793</accession>
<dbReference type="PANTHER" id="PTHR36922:SF1">
    <property type="entry name" value="DUF1993 DOMAIN-CONTAINING PROTEIN"/>
    <property type="match status" value="1"/>
</dbReference>
<dbReference type="RefSeq" id="WP_281046310.1">
    <property type="nucleotide sequence ID" value="NZ_JARYGZ010000005.1"/>
</dbReference>
<dbReference type="EMBL" id="JARYGZ010000005">
    <property type="protein sequence ID" value="MDH7640965.1"/>
    <property type="molecule type" value="Genomic_DNA"/>
</dbReference>
<evidence type="ECO:0000313" key="2">
    <source>
        <dbReference type="Proteomes" id="UP001160625"/>
    </source>
</evidence>
<evidence type="ECO:0000313" key="1">
    <source>
        <dbReference type="EMBL" id="MDH7640965.1"/>
    </source>
</evidence>
<name>A0ABT6N793_9SPHN</name>
<dbReference type="Gene3D" id="1.20.120.450">
    <property type="entry name" value="dinb family like domain"/>
    <property type="match status" value="1"/>
</dbReference>
<dbReference type="SUPFAM" id="SSF109854">
    <property type="entry name" value="DinB/YfiT-like putative metalloenzymes"/>
    <property type="match status" value="1"/>
</dbReference>
<keyword evidence="2" id="KW-1185">Reference proteome</keyword>
<dbReference type="Pfam" id="PF09351">
    <property type="entry name" value="DUF1993"/>
    <property type="match status" value="1"/>
</dbReference>
<dbReference type="InterPro" id="IPR018531">
    <property type="entry name" value="DUF1993"/>
</dbReference>
<comment type="caution">
    <text evidence="1">The sequence shown here is derived from an EMBL/GenBank/DDBJ whole genome shotgun (WGS) entry which is preliminary data.</text>
</comment>
<organism evidence="1 2">
    <name type="scientific">Sphingomonas oryzagri</name>
    <dbReference type="NCBI Taxonomy" id="3042314"/>
    <lineage>
        <taxon>Bacteria</taxon>
        <taxon>Pseudomonadati</taxon>
        <taxon>Pseudomonadota</taxon>
        <taxon>Alphaproteobacteria</taxon>
        <taxon>Sphingomonadales</taxon>
        <taxon>Sphingomonadaceae</taxon>
        <taxon>Sphingomonas</taxon>
    </lineage>
</organism>
<dbReference type="PANTHER" id="PTHR36922">
    <property type="entry name" value="BLL2446 PROTEIN"/>
    <property type="match status" value="1"/>
</dbReference>
<dbReference type="Proteomes" id="UP001160625">
    <property type="component" value="Unassembled WGS sequence"/>
</dbReference>
<dbReference type="InterPro" id="IPR034660">
    <property type="entry name" value="DinB/YfiT-like"/>
</dbReference>
<reference evidence="1" key="1">
    <citation type="submission" date="2023-04" db="EMBL/GenBank/DDBJ databases">
        <title>Sphingomonas sp. MAHUQ-71 isolated from rice field.</title>
        <authorList>
            <person name="Huq M.A."/>
        </authorList>
    </citation>
    <scope>NUCLEOTIDE SEQUENCE</scope>
    <source>
        <strain evidence="1">MAHUQ-71</strain>
    </source>
</reference>
<proteinExistence type="predicted"/>
<protein>
    <submittedName>
        <fullName evidence="1">DUF1993 domain-containing protein</fullName>
    </submittedName>
</protein>